<dbReference type="EMBL" id="ML121528">
    <property type="protein sequence ID" value="RPB28974.1"/>
    <property type="molecule type" value="Genomic_DNA"/>
</dbReference>
<dbReference type="Proteomes" id="UP000267821">
    <property type="component" value="Unassembled WGS sequence"/>
</dbReference>
<protein>
    <submittedName>
        <fullName evidence="1">Uncharacterized protein</fullName>
    </submittedName>
</protein>
<dbReference type="OrthoDB" id="5358801at2759"/>
<accession>A0A3N4M1C7</accession>
<sequence length="210" mass="23013">MLVTMRLASNFITSRFFEGTVLQSSYSQDNVLGGNYKKKVAQDELAEYCKANSLTQPNYVLKATTDASSIHTNNDYSSAASSSMSLPQPLGSPFGVGSGVMQSVPELDPHHRLSLQLQQSYASSVEQLQKLYTCVVRFSSTELYHPAAGITPQQYRFSTPKGAEFEDVNQAREVAARVALQQLRRVANANNNRRAWASVARRSAVSVGVV</sequence>
<proteinExistence type="predicted"/>
<organism evidence="1 2">
    <name type="scientific">Terfezia boudieri ATCC MYA-4762</name>
    <dbReference type="NCBI Taxonomy" id="1051890"/>
    <lineage>
        <taxon>Eukaryota</taxon>
        <taxon>Fungi</taxon>
        <taxon>Dikarya</taxon>
        <taxon>Ascomycota</taxon>
        <taxon>Pezizomycotina</taxon>
        <taxon>Pezizomycetes</taxon>
        <taxon>Pezizales</taxon>
        <taxon>Pezizaceae</taxon>
        <taxon>Terfezia</taxon>
    </lineage>
</organism>
<evidence type="ECO:0000313" key="1">
    <source>
        <dbReference type="EMBL" id="RPB28974.1"/>
    </source>
</evidence>
<reference evidence="1 2" key="1">
    <citation type="journal article" date="2018" name="Nat. Ecol. Evol.">
        <title>Pezizomycetes genomes reveal the molecular basis of ectomycorrhizal truffle lifestyle.</title>
        <authorList>
            <person name="Murat C."/>
            <person name="Payen T."/>
            <person name="Noel B."/>
            <person name="Kuo A."/>
            <person name="Morin E."/>
            <person name="Chen J."/>
            <person name="Kohler A."/>
            <person name="Krizsan K."/>
            <person name="Balestrini R."/>
            <person name="Da Silva C."/>
            <person name="Montanini B."/>
            <person name="Hainaut M."/>
            <person name="Levati E."/>
            <person name="Barry K.W."/>
            <person name="Belfiori B."/>
            <person name="Cichocki N."/>
            <person name="Clum A."/>
            <person name="Dockter R.B."/>
            <person name="Fauchery L."/>
            <person name="Guy J."/>
            <person name="Iotti M."/>
            <person name="Le Tacon F."/>
            <person name="Lindquist E.A."/>
            <person name="Lipzen A."/>
            <person name="Malagnac F."/>
            <person name="Mello A."/>
            <person name="Molinier V."/>
            <person name="Miyauchi S."/>
            <person name="Poulain J."/>
            <person name="Riccioni C."/>
            <person name="Rubini A."/>
            <person name="Sitrit Y."/>
            <person name="Splivallo R."/>
            <person name="Traeger S."/>
            <person name="Wang M."/>
            <person name="Zifcakova L."/>
            <person name="Wipf D."/>
            <person name="Zambonelli A."/>
            <person name="Paolocci F."/>
            <person name="Nowrousian M."/>
            <person name="Ottonello S."/>
            <person name="Baldrian P."/>
            <person name="Spatafora J.W."/>
            <person name="Henrissat B."/>
            <person name="Nagy L.G."/>
            <person name="Aury J.M."/>
            <person name="Wincker P."/>
            <person name="Grigoriev I.V."/>
            <person name="Bonfante P."/>
            <person name="Martin F.M."/>
        </authorList>
    </citation>
    <scope>NUCLEOTIDE SEQUENCE [LARGE SCALE GENOMIC DNA]</scope>
    <source>
        <strain evidence="1 2">ATCC MYA-4762</strain>
    </source>
</reference>
<keyword evidence="2" id="KW-1185">Reference proteome</keyword>
<name>A0A3N4M1C7_9PEZI</name>
<dbReference type="AlphaFoldDB" id="A0A3N4M1C7"/>
<dbReference type="InParanoid" id="A0A3N4M1C7"/>
<gene>
    <name evidence="1" type="ORF">L211DRAFT_845006</name>
</gene>
<evidence type="ECO:0000313" key="2">
    <source>
        <dbReference type="Proteomes" id="UP000267821"/>
    </source>
</evidence>